<protein>
    <recommendedName>
        <fullName evidence="11">AI-2E family transporter</fullName>
    </recommendedName>
</protein>
<feature type="transmembrane region" description="Helical" evidence="8">
    <location>
        <begin position="301"/>
        <end position="334"/>
    </location>
</feature>
<feature type="transmembrane region" description="Helical" evidence="8">
    <location>
        <begin position="12"/>
        <end position="32"/>
    </location>
</feature>
<feature type="transmembrane region" description="Helical" evidence="8">
    <location>
        <begin position="38"/>
        <end position="56"/>
    </location>
</feature>
<sequence>MSKQPLQKITISTRTIVTTLAMLIGLGVLWFIRDILVIFFVAILLAALIDPFAHWFEAHKIPRGVGVIIVYILLLAIVTGAVILIVPPFVEQLGELVRNLGGTIGSAKDAAVEVQAFFERFGLSQNVENSVAGLQQGIAEAIQGIFSTIAGVFGGIATFILVLVIAFYMVVEEGQAKKLFRHVTPKKYRPYISGLMGRMQEKLGAWLRGQIILMIVVGVLTYIGLLILGVKYALVLAIFAGIAEIVPYAGPIIAAVPAIGIGLTMSPFKGMIVALLYFGIQQIENAVLTPKIMQKSVGLNPVVSLFALMVGFKFAGLVGALLAIPVATIVAVFLRDLIGHEEEYV</sequence>
<dbReference type="AlphaFoldDB" id="A0A1F7TWT0"/>
<comment type="subcellular location">
    <subcellularLocation>
        <location evidence="1">Cell membrane</location>
        <topology evidence="1">Multi-pass membrane protein</topology>
    </subcellularLocation>
</comment>
<feature type="transmembrane region" description="Helical" evidence="8">
    <location>
        <begin position="145"/>
        <end position="171"/>
    </location>
</feature>
<evidence type="ECO:0000256" key="1">
    <source>
        <dbReference type="ARBA" id="ARBA00004651"/>
    </source>
</evidence>
<evidence type="ECO:0000256" key="2">
    <source>
        <dbReference type="ARBA" id="ARBA00009773"/>
    </source>
</evidence>
<proteinExistence type="inferred from homology"/>
<dbReference type="Proteomes" id="UP000177097">
    <property type="component" value="Unassembled WGS sequence"/>
</dbReference>
<comment type="similarity">
    <text evidence="2">Belongs to the autoinducer-2 exporter (AI-2E) (TC 2.A.86) family.</text>
</comment>
<dbReference type="PANTHER" id="PTHR21716">
    <property type="entry name" value="TRANSMEMBRANE PROTEIN"/>
    <property type="match status" value="1"/>
</dbReference>
<dbReference type="EMBL" id="MGDX01000041">
    <property type="protein sequence ID" value="OGL69897.1"/>
    <property type="molecule type" value="Genomic_DNA"/>
</dbReference>
<evidence type="ECO:0008006" key="11">
    <source>
        <dbReference type="Google" id="ProtNLM"/>
    </source>
</evidence>
<evidence type="ECO:0000256" key="7">
    <source>
        <dbReference type="ARBA" id="ARBA00023136"/>
    </source>
</evidence>
<evidence type="ECO:0000256" key="5">
    <source>
        <dbReference type="ARBA" id="ARBA00022692"/>
    </source>
</evidence>
<dbReference type="Pfam" id="PF01594">
    <property type="entry name" value="AI-2E_transport"/>
    <property type="match status" value="1"/>
</dbReference>
<keyword evidence="7 8" id="KW-0472">Membrane</keyword>
<feature type="transmembrane region" description="Helical" evidence="8">
    <location>
        <begin position="252"/>
        <end position="280"/>
    </location>
</feature>
<keyword evidence="3" id="KW-0813">Transport</keyword>
<dbReference type="STRING" id="1802389.A3C17_04495"/>
<comment type="caution">
    <text evidence="9">The sequence shown here is derived from an EMBL/GenBank/DDBJ whole genome shotgun (WGS) entry which is preliminary data.</text>
</comment>
<dbReference type="PANTHER" id="PTHR21716:SF53">
    <property type="entry name" value="PERMEASE PERM-RELATED"/>
    <property type="match status" value="1"/>
</dbReference>
<evidence type="ECO:0000256" key="6">
    <source>
        <dbReference type="ARBA" id="ARBA00022989"/>
    </source>
</evidence>
<evidence type="ECO:0000313" key="9">
    <source>
        <dbReference type="EMBL" id="OGL69897.1"/>
    </source>
</evidence>
<dbReference type="GO" id="GO:0016020">
    <property type="term" value="C:membrane"/>
    <property type="evidence" value="ECO:0007669"/>
    <property type="project" value="UniProtKB-SubCell"/>
</dbReference>
<keyword evidence="4" id="KW-1003">Cell membrane</keyword>
<feature type="transmembrane region" description="Helical" evidence="8">
    <location>
        <begin position="68"/>
        <end position="90"/>
    </location>
</feature>
<evidence type="ECO:0000313" key="10">
    <source>
        <dbReference type="Proteomes" id="UP000177097"/>
    </source>
</evidence>
<evidence type="ECO:0000256" key="4">
    <source>
        <dbReference type="ARBA" id="ARBA00022475"/>
    </source>
</evidence>
<organism evidence="9 10">
    <name type="scientific">Candidatus Uhrbacteria bacterium RIFCSPHIGHO2_02_FULL_53_13</name>
    <dbReference type="NCBI Taxonomy" id="1802389"/>
    <lineage>
        <taxon>Bacteria</taxon>
        <taxon>Candidatus Uhriibacteriota</taxon>
    </lineage>
</organism>
<accession>A0A1F7TWT0</accession>
<feature type="transmembrane region" description="Helical" evidence="8">
    <location>
        <begin position="211"/>
        <end position="240"/>
    </location>
</feature>
<keyword evidence="6 8" id="KW-1133">Transmembrane helix</keyword>
<gene>
    <name evidence="9" type="ORF">A3C17_04495</name>
</gene>
<evidence type="ECO:0000256" key="3">
    <source>
        <dbReference type="ARBA" id="ARBA00022448"/>
    </source>
</evidence>
<name>A0A1F7TWT0_9BACT</name>
<dbReference type="InterPro" id="IPR002549">
    <property type="entry name" value="AI-2E-like"/>
</dbReference>
<keyword evidence="5 8" id="KW-0812">Transmembrane</keyword>
<reference evidence="9 10" key="1">
    <citation type="journal article" date="2016" name="Nat. Commun.">
        <title>Thousands of microbial genomes shed light on interconnected biogeochemical processes in an aquifer system.</title>
        <authorList>
            <person name="Anantharaman K."/>
            <person name="Brown C.T."/>
            <person name="Hug L.A."/>
            <person name="Sharon I."/>
            <person name="Castelle C.J."/>
            <person name="Probst A.J."/>
            <person name="Thomas B.C."/>
            <person name="Singh A."/>
            <person name="Wilkins M.J."/>
            <person name="Karaoz U."/>
            <person name="Brodie E.L."/>
            <person name="Williams K.H."/>
            <person name="Hubbard S.S."/>
            <person name="Banfield J.F."/>
        </authorList>
    </citation>
    <scope>NUCLEOTIDE SEQUENCE [LARGE SCALE GENOMIC DNA]</scope>
</reference>
<dbReference type="GO" id="GO:0055085">
    <property type="term" value="P:transmembrane transport"/>
    <property type="evidence" value="ECO:0007669"/>
    <property type="project" value="TreeGrafter"/>
</dbReference>
<evidence type="ECO:0000256" key="8">
    <source>
        <dbReference type="SAM" id="Phobius"/>
    </source>
</evidence>